<reference evidence="1 2" key="1">
    <citation type="submission" date="2017-09" db="EMBL/GenBank/DDBJ databases">
        <title>Large-scale bioinformatics analysis of Bacillus genomes uncovers conserved roles of natural products in bacterial physiology.</title>
        <authorList>
            <consortium name="Agbiome Team Llc"/>
            <person name="Bleich R.M."/>
            <person name="Grubbs K.J."/>
            <person name="Santa Maria K.C."/>
            <person name="Allen S.E."/>
            <person name="Farag S."/>
            <person name="Shank E.A."/>
            <person name="Bowers A."/>
        </authorList>
    </citation>
    <scope>NUCLEOTIDE SEQUENCE [LARGE SCALE GENOMIC DNA]</scope>
    <source>
        <strain evidence="1 2">AFS022681</strain>
    </source>
</reference>
<evidence type="ECO:0000313" key="2">
    <source>
        <dbReference type="Proteomes" id="UP000220032"/>
    </source>
</evidence>
<dbReference type="NCBIfam" id="TIGR01655">
    <property type="entry name" value="yxeA_fam"/>
    <property type="match status" value="1"/>
</dbReference>
<accession>A0A0J7CXI5</accession>
<dbReference type="EMBL" id="NTRR01000039">
    <property type="protein sequence ID" value="PFE10961.1"/>
    <property type="molecule type" value="Genomic_DNA"/>
</dbReference>
<dbReference type="Proteomes" id="UP000220032">
    <property type="component" value="Unassembled WGS sequence"/>
</dbReference>
<evidence type="ECO:0000313" key="1">
    <source>
        <dbReference type="EMBL" id="PFE10961.1"/>
    </source>
</evidence>
<name>A0A0J7CXI5_BACCE</name>
<dbReference type="PANTHER" id="PTHR36433">
    <property type="entry name" value="HYPOTHETICAL CYTOSOLIC PROTEIN"/>
    <property type="match status" value="1"/>
</dbReference>
<dbReference type="Gene3D" id="2.40.50.480">
    <property type="match status" value="1"/>
</dbReference>
<dbReference type="RefSeq" id="WP_048542465.1">
    <property type="nucleotide sequence ID" value="NZ_FMJG01000032.1"/>
</dbReference>
<organism evidence="1 2">
    <name type="scientific">Bacillus cereus</name>
    <dbReference type="NCBI Taxonomy" id="1396"/>
    <lineage>
        <taxon>Bacteria</taxon>
        <taxon>Bacillati</taxon>
        <taxon>Bacillota</taxon>
        <taxon>Bacilli</taxon>
        <taxon>Bacillales</taxon>
        <taxon>Bacillaceae</taxon>
        <taxon>Bacillus</taxon>
        <taxon>Bacillus cereus group</taxon>
    </lineage>
</organism>
<proteinExistence type="predicted"/>
<dbReference type="SUPFAM" id="SSF159121">
    <property type="entry name" value="BC4932-like"/>
    <property type="match status" value="1"/>
</dbReference>
<sequence length="121" mass="14164">MKWIMRIFVLLAIVGGAFYYMKSGNGYYSTKQYYVKVMTDSTVENEKLSNGEVLTYHAYDEKVYDKKGKERELKISVQNKLEKNQYYLIDWEDRRGIVSKIAKVNQAKIDKSILDKLNANS</sequence>
<protein>
    <submittedName>
        <fullName evidence="1">LicD family protein</fullName>
    </submittedName>
</protein>
<gene>
    <name evidence="1" type="ORF">CN307_23120</name>
</gene>
<dbReference type="AlphaFoldDB" id="A0A0J7CXI5"/>
<dbReference type="InterPro" id="IPR006542">
    <property type="entry name" value="DUF1093"/>
</dbReference>
<dbReference type="InterPro" id="IPR036166">
    <property type="entry name" value="YxeA-like_sf"/>
</dbReference>
<dbReference type="Pfam" id="PF06486">
    <property type="entry name" value="DUF1093"/>
    <property type="match status" value="1"/>
</dbReference>
<comment type="caution">
    <text evidence="1">The sequence shown here is derived from an EMBL/GenBank/DDBJ whole genome shotgun (WGS) entry which is preliminary data.</text>
</comment>
<dbReference type="PANTHER" id="PTHR36433:SF2">
    <property type="entry name" value="YXEA FAMILY PROTEIN"/>
    <property type="match status" value="1"/>
</dbReference>